<dbReference type="AlphaFoldDB" id="A0A4Y9YXD8"/>
<accession>A0A4Y9YXD8</accession>
<dbReference type="STRING" id="205917.A0A4Y9YXD8"/>
<evidence type="ECO:0000313" key="1">
    <source>
        <dbReference type="EMBL" id="TFY66231.1"/>
    </source>
</evidence>
<protein>
    <submittedName>
        <fullName evidence="1">Uncharacterized protein</fullName>
    </submittedName>
</protein>
<dbReference type="PANTHER" id="PTHR21529">
    <property type="entry name" value="MAMMARY TURMOR VIRUS RECEPTOR HOMOLOG 1, 2 MTVR1, 2"/>
    <property type="match status" value="1"/>
</dbReference>
<dbReference type="PANTHER" id="PTHR21529:SF4">
    <property type="entry name" value="TPR AND ANKYRIN REPEAT-CONTAINING PROTEIN 1"/>
    <property type="match status" value="1"/>
</dbReference>
<name>A0A4Y9YXD8_9AGAM</name>
<organism evidence="1 2">
    <name type="scientific">Dentipellis fragilis</name>
    <dbReference type="NCBI Taxonomy" id="205917"/>
    <lineage>
        <taxon>Eukaryota</taxon>
        <taxon>Fungi</taxon>
        <taxon>Dikarya</taxon>
        <taxon>Basidiomycota</taxon>
        <taxon>Agaricomycotina</taxon>
        <taxon>Agaricomycetes</taxon>
        <taxon>Russulales</taxon>
        <taxon>Hericiaceae</taxon>
        <taxon>Dentipellis</taxon>
    </lineage>
</organism>
<keyword evidence="2" id="KW-1185">Reference proteome</keyword>
<reference evidence="1 2" key="1">
    <citation type="submission" date="2019-02" db="EMBL/GenBank/DDBJ databases">
        <title>Genome sequencing of the rare red list fungi Dentipellis fragilis.</title>
        <authorList>
            <person name="Buettner E."/>
            <person name="Kellner H."/>
        </authorList>
    </citation>
    <scope>NUCLEOTIDE SEQUENCE [LARGE SCALE GENOMIC DNA]</scope>
    <source>
        <strain evidence="1 2">DSM 105465</strain>
    </source>
</reference>
<dbReference type="InterPro" id="IPR039904">
    <property type="entry name" value="TRANK1"/>
</dbReference>
<dbReference type="OrthoDB" id="3156807at2759"/>
<sequence length="1151" mass="132241">MKAYWESNNLVETSTDQNVLSKFAVSSTPEEWARSGVARKLFDQGRYSEAARAFERGNQYREAAVAKAYQLRVQARQKHGKHKEQREAYLAAAAAFIECAQVALLSTERRLYYRIAAECYVIVKMHKQAAKAFFEAGMYDLAAIHYVDGNLLDNAVAIIEQYPIEDIRLAERVRNLARFTYLKEHRHSDVEKVFHSHEELAEFAVDHDLENAHAAFVESKQSYFKAAELYLQEGQKFKAAELFMKDKENPESAIRAKDSLFDLLWSNMSFGISTFSSDAQSTIEDVLGMMHLVRSRTKAFSSSDRTTMDMFEAIYIADWPQLRSLALSLREAHCMDPRVILSLDHLFDDDDLSQIERDTDEQLISSLQLFTQYVNEMRKIIEHPTPWTSSTVQRVFNVSKSDDDHVRLHPGTALRSQHAQGNSDLAIQNGELYLSNTEFLNCLRSYLSSRLHQRIVDENELMKRVRVTDPCFKVLLSGQCRKPGCTLVHKLDDSWYARRVRFRLQQIIILDALQELPKPFGSVREERLEQRRSWLDRLDDALGTLMFKMPTIASLDVTQIPEAPIAFLVVKRWTSETLFDLRPALPNSRFGFLTNFAKASFLGMFIDREMVFSHFDRIPCLQWLGRWHPQLTIWRAPQECSTNVLWSWIDFLRGASDRRDFLLGASFLQYVVQHRVPINLGLLCRMVQRLCTLFSMAYNYQQRRSMHNVILPRSWVLELWQDFNNVKEKPCRSFKMLVDPIRELMLQLHTVEPVVDSRGLTINDWLHYASRDLPWPVVSDASIASLCQSLSLLGLNIRDDGLRSGIVNAIASVVYHGSDRHPQGPPDSYRPYFAARRWSDLAHAVQSDSTSSFNKLIRFHSDAVAQPLVELPGLHRLVYNRLDDIPNLLDPGHQFQRLKEIVKPFTGNASVSAAGTTVPNTAHIKIENDSSADSAAHPIKEDDTVDVDIDADEPPYAHFAANRATGISDSQEQAARRIQKAARQMLRRMKARPQNGRAAALQRLFRTCKAESEHLAKVSYRAIYLGPLPHLLLCLEWMLNKLKEVKAHAKRKSDQLNLQELTEAMERQTRMNAIRKKVEQYRELVEATSSFHKRCDTNELRRVASEVYALMTSDEFDLPESEQIGGDLKIVWKGIVKEKVSRRPFLNTEDL</sequence>
<proteinExistence type="predicted"/>
<evidence type="ECO:0000313" key="2">
    <source>
        <dbReference type="Proteomes" id="UP000298327"/>
    </source>
</evidence>
<dbReference type="EMBL" id="SEOQ01000265">
    <property type="protein sequence ID" value="TFY66231.1"/>
    <property type="molecule type" value="Genomic_DNA"/>
</dbReference>
<comment type="caution">
    <text evidence="1">The sequence shown here is derived from an EMBL/GenBank/DDBJ whole genome shotgun (WGS) entry which is preliminary data.</text>
</comment>
<gene>
    <name evidence="1" type="ORF">EVG20_g4858</name>
</gene>
<dbReference type="Proteomes" id="UP000298327">
    <property type="component" value="Unassembled WGS sequence"/>
</dbReference>